<dbReference type="GO" id="GO:0003824">
    <property type="term" value="F:catalytic activity"/>
    <property type="evidence" value="ECO:0007669"/>
    <property type="project" value="InterPro"/>
</dbReference>
<dbReference type="Gene3D" id="3.20.10.10">
    <property type="entry name" value="D-amino Acid Aminotransferase, subunit A, domain 2"/>
    <property type="match status" value="1"/>
</dbReference>
<dbReference type="InterPro" id="IPR050571">
    <property type="entry name" value="Class-IV_PLP-Dep_Aminotrnsfr"/>
</dbReference>
<gene>
    <name evidence="4" type="ORF">SAMN04488135_103238</name>
</gene>
<evidence type="ECO:0000256" key="3">
    <source>
        <dbReference type="ARBA" id="ARBA00022898"/>
    </source>
</evidence>
<dbReference type="SUPFAM" id="SSF56752">
    <property type="entry name" value="D-aminoacid aminotransferase-like PLP-dependent enzymes"/>
    <property type="match status" value="1"/>
</dbReference>
<dbReference type="InterPro" id="IPR043131">
    <property type="entry name" value="BCAT-like_N"/>
</dbReference>
<dbReference type="InterPro" id="IPR001544">
    <property type="entry name" value="Aminotrans_IV"/>
</dbReference>
<proteinExistence type="inferred from homology"/>
<reference evidence="4 5" key="1">
    <citation type="submission" date="2016-11" db="EMBL/GenBank/DDBJ databases">
        <authorList>
            <person name="Jaros S."/>
            <person name="Januszkiewicz K."/>
            <person name="Wedrychowicz H."/>
        </authorList>
    </citation>
    <scope>NUCLEOTIDE SEQUENCE [LARGE SCALE GENOMIC DNA]</scope>
    <source>
        <strain evidence="4 5">CGMCC 1.10190</strain>
    </source>
</reference>
<dbReference type="EMBL" id="FQXE01000003">
    <property type="protein sequence ID" value="SHH44279.1"/>
    <property type="molecule type" value="Genomic_DNA"/>
</dbReference>
<dbReference type="STRING" id="658167.SAMN04488135_103238"/>
<dbReference type="GO" id="GO:0005829">
    <property type="term" value="C:cytosol"/>
    <property type="evidence" value="ECO:0007669"/>
    <property type="project" value="TreeGrafter"/>
</dbReference>
<dbReference type="AlphaFoldDB" id="A0A1M5T0K2"/>
<dbReference type="FunFam" id="3.20.10.10:FF:000002">
    <property type="entry name" value="D-alanine aminotransferase"/>
    <property type="match status" value="1"/>
</dbReference>
<dbReference type="Pfam" id="PF01063">
    <property type="entry name" value="Aminotran_4"/>
    <property type="match status" value="1"/>
</dbReference>
<dbReference type="OrthoDB" id="9805628at2"/>
<comment type="similarity">
    <text evidence="2">Belongs to the class-IV pyridoxal-phosphate-dependent aminotransferase family.</text>
</comment>
<dbReference type="InterPro" id="IPR043132">
    <property type="entry name" value="BCAT-like_C"/>
</dbReference>
<evidence type="ECO:0000256" key="2">
    <source>
        <dbReference type="ARBA" id="ARBA00009320"/>
    </source>
</evidence>
<keyword evidence="5" id="KW-1185">Reference proteome</keyword>
<dbReference type="PANTHER" id="PTHR42743:SF10">
    <property type="entry name" value="D-ALANINE AMINOTRANSFERASE"/>
    <property type="match status" value="1"/>
</dbReference>
<dbReference type="Proteomes" id="UP000184226">
    <property type="component" value="Unassembled WGS sequence"/>
</dbReference>
<accession>A0A1M5T0K2</accession>
<comment type="cofactor">
    <cofactor evidence="1">
        <name>pyridoxal 5'-phosphate</name>
        <dbReference type="ChEBI" id="CHEBI:597326"/>
    </cofactor>
</comment>
<organism evidence="4 5">
    <name type="scientific">Pollutimonas bauzanensis</name>
    <dbReference type="NCBI Taxonomy" id="658167"/>
    <lineage>
        <taxon>Bacteria</taxon>
        <taxon>Pseudomonadati</taxon>
        <taxon>Pseudomonadota</taxon>
        <taxon>Betaproteobacteria</taxon>
        <taxon>Burkholderiales</taxon>
        <taxon>Alcaligenaceae</taxon>
        <taxon>Pollutimonas</taxon>
    </lineage>
</organism>
<dbReference type="CDD" id="cd01558">
    <property type="entry name" value="D-AAT_like"/>
    <property type="match status" value="1"/>
</dbReference>
<dbReference type="InterPro" id="IPR036038">
    <property type="entry name" value="Aminotransferase-like"/>
</dbReference>
<dbReference type="Gene3D" id="3.30.470.10">
    <property type="match status" value="1"/>
</dbReference>
<evidence type="ECO:0000256" key="1">
    <source>
        <dbReference type="ARBA" id="ARBA00001933"/>
    </source>
</evidence>
<protein>
    <submittedName>
        <fullName evidence="4">D-alanine transaminase</fullName>
    </submittedName>
</protein>
<dbReference type="GO" id="GO:0008652">
    <property type="term" value="P:amino acid biosynthetic process"/>
    <property type="evidence" value="ECO:0007669"/>
    <property type="project" value="UniProtKB-ARBA"/>
</dbReference>
<name>A0A1M5T0K2_9BURK</name>
<dbReference type="GO" id="GO:0046394">
    <property type="term" value="P:carboxylic acid biosynthetic process"/>
    <property type="evidence" value="ECO:0007669"/>
    <property type="project" value="UniProtKB-ARBA"/>
</dbReference>
<evidence type="ECO:0000313" key="5">
    <source>
        <dbReference type="Proteomes" id="UP000184226"/>
    </source>
</evidence>
<evidence type="ECO:0000313" key="4">
    <source>
        <dbReference type="EMBL" id="SHH44279.1"/>
    </source>
</evidence>
<keyword evidence="3" id="KW-0663">Pyridoxal phosphate</keyword>
<dbReference type="RefSeq" id="WP_073102678.1">
    <property type="nucleotide sequence ID" value="NZ_FQXE01000003.1"/>
</dbReference>
<sequence>MIPDVDCDSIVYLDGDYVRLGDAKISVLDRGFIFGDGIYDVVPAYGGKPFRMDGHLARLERSLAAIDIKVGLKRRDWEQLALDLIKRSGLGDCMVYVQVTRGVAKRDHAFPKNATPTIFCMVSPFSRPGSAAREQGLSVVGMPDIRWLRCEIKSVSLLGNVLAKQHAVDAGVDEVVQFRDGYLSEGASCNIWVVKDGVLMAPPRSNLILEGIRYGLLEELAASAGIPFNARPIAEREVENADELLLSSATKEILPITTYNGKPVGAGKPGKVYGLLRAGYDQAIAAL</sequence>
<dbReference type="PANTHER" id="PTHR42743">
    <property type="entry name" value="AMINO-ACID AMINOTRANSFERASE"/>
    <property type="match status" value="1"/>
</dbReference>